<dbReference type="InterPro" id="IPR000182">
    <property type="entry name" value="GNAT_dom"/>
</dbReference>
<protein>
    <submittedName>
        <fullName evidence="8">GNAT family N-acetyltransferase</fullName>
        <ecNumber evidence="8">2.3.1.-</ecNumber>
    </submittedName>
</protein>
<dbReference type="EMBL" id="CP076448">
    <property type="protein sequence ID" value="QXM24912.1"/>
    <property type="molecule type" value="Genomic_DNA"/>
</dbReference>
<name>A0A975U2T0_9PROT</name>
<dbReference type="GO" id="GO:0016874">
    <property type="term" value="F:ligase activity"/>
    <property type="evidence" value="ECO:0007669"/>
    <property type="project" value="UniProtKB-KW"/>
</dbReference>
<dbReference type="EC" id="2.3.1.-" evidence="8"/>
<dbReference type="RefSeq" id="WP_218285969.1">
    <property type="nucleotide sequence ID" value="NZ_CP076448.1"/>
</dbReference>
<dbReference type="SMART" id="SM00881">
    <property type="entry name" value="CoA_binding"/>
    <property type="match status" value="1"/>
</dbReference>
<dbReference type="KEGG" id="elio:KO353_01165"/>
<evidence type="ECO:0000259" key="6">
    <source>
        <dbReference type="PROSITE" id="PS50975"/>
    </source>
</evidence>
<accession>A0A975U2T0</accession>
<dbReference type="PROSITE" id="PS51186">
    <property type="entry name" value="GNAT"/>
    <property type="match status" value="1"/>
</dbReference>
<dbReference type="Proteomes" id="UP000694001">
    <property type="component" value="Chromosome"/>
</dbReference>
<dbReference type="InterPro" id="IPR003781">
    <property type="entry name" value="CoA-bd"/>
</dbReference>
<dbReference type="Pfam" id="PF13302">
    <property type="entry name" value="Acetyltransf_3"/>
    <property type="match status" value="1"/>
</dbReference>
<dbReference type="InterPro" id="IPR032875">
    <property type="entry name" value="Succ_CoA_lig_flav_dom"/>
</dbReference>
<evidence type="ECO:0000256" key="3">
    <source>
        <dbReference type="ARBA" id="ARBA00022840"/>
    </source>
</evidence>
<reference evidence="8" key="1">
    <citation type="submission" date="2021-06" db="EMBL/GenBank/DDBJ databases">
        <title>Elioraea tepida, sp. nov., a moderately thermophilic aerobic anoxygenic phototrophic bacterium isolated from an alkaline siliceous hot spring mat community in Yellowstone National Park, WY, USA.</title>
        <authorList>
            <person name="Saini M.K."/>
            <person name="Yoshida S."/>
            <person name="Sebastian A."/>
            <person name="Hirose S."/>
            <person name="Hara E."/>
            <person name="Tamaki H."/>
            <person name="Soulier N.T."/>
            <person name="Albert I."/>
            <person name="Hanada S."/>
            <person name="Bryant D.A."/>
            <person name="Tank M."/>
        </authorList>
    </citation>
    <scope>NUCLEOTIDE SEQUENCE</scope>
    <source>
        <strain evidence="8">MS-P2</strain>
    </source>
</reference>
<sequence>MSPLSPPSPVERLFRPRSVTVIGEVAGESLAARVLAALRSGGFRGSVTVVSPAPEPGNGMAAFPDVASLPEAPDLALVDLRGEALAPGLAALAARGAGAAVLLGDASPSVAPLPVIGPRSSGVISPALGLNASLFPRLPAPGALALVCQDRGIAAAVLDHAAGEGIGLSHVVSLGACDGLGFTEVLDWLSRDGATRAVLLEVSRVKDRRGFLSAARAVARGRVVVALRTAPAPRPDPAADVSLPPGIVFAAALRRAGVVDVGGLEDLLDAATTLARPRRMRGDRVIVAAASPALGVLAASAARAAGATLAEPWQEASNALAPLLDGAAAANPLVLPPGAPTGRIGELLARAARSGSADAAIAALAATGDGGAATSAIEALIAAQAAARGLPVIAAVPGGAEAAGLRSRLAAAGIAAFPSLEAAGRALRLLLHERRTRDAARELPPRTVIAVAPDRETVRRLLARAREAGRLTLTEDEAGAALNAYSIPTAPFRVASDPASAAEAARALGFPVVLKIRSPDLPHKTEVGGVVLDLETPDMVRAAAEAMAARVARLAPGARQEGFLVQRQIARAGRQELFLRLGRDPLFGAAIGFGQGGTAAALAGDVAVELPPLNRALANALIARSRIAPLLAGFRDHPAVDLEALRETLVRLAQLAVDFPDVLAVDVNPLAASASGVMALDAWIRITPEPASGTHHLAIAPYPAELERQVTLRNGRAVTLRPIRPEDAEAHAAFFARLSPEDVRFRFFAPIRSLSPEQIARLTQIDYDREMAIIATTGAAGDEQAETLGVVRIIRSGEEGEFAIVVRSDIKGSGLGTELMQAGLAWARASGLRRVTGEVLAENGPMLAFVRRLGFTVTPSGHDPEVMVAVIDLGTEPERQGR</sequence>
<dbReference type="PROSITE" id="PS50975">
    <property type="entry name" value="ATP_GRASP"/>
    <property type="match status" value="1"/>
</dbReference>
<dbReference type="Pfam" id="PF13607">
    <property type="entry name" value="Succ_CoA_lig"/>
    <property type="match status" value="1"/>
</dbReference>
<keyword evidence="2 5" id="KW-0547">Nucleotide-binding</keyword>
<evidence type="ECO:0000256" key="4">
    <source>
        <dbReference type="ARBA" id="ARBA00060888"/>
    </source>
</evidence>
<feature type="domain" description="N-acetyltransferase" evidence="7">
    <location>
        <begin position="718"/>
        <end position="872"/>
    </location>
</feature>
<keyword evidence="8" id="KW-0012">Acyltransferase</keyword>
<keyword evidence="3 5" id="KW-0067">ATP-binding</keyword>
<evidence type="ECO:0000313" key="8">
    <source>
        <dbReference type="EMBL" id="QXM24912.1"/>
    </source>
</evidence>
<evidence type="ECO:0000256" key="1">
    <source>
        <dbReference type="ARBA" id="ARBA00022598"/>
    </source>
</evidence>
<keyword evidence="1" id="KW-0436">Ligase</keyword>
<dbReference type="GO" id="GO:0016747">
    <property type="term" value="F:acyltransferase activity, transferring groups other than amino-acyl groups"/>
    <property type="evidence" value="ECO:0007669"/>
    <property type="project" value="InterPro"/>
</dbReference>
<evidence type="ECO:0000256" key="5">
    <source>
        <dbReference type="PROSITE-ProRule" id="PRU00409"/>
    </source>
</evidence>
<dbReference type="AlphaFoldDB" id="A0A975U2T0"/>
<dbReference type="InterPro" id="IPR011761">
    <property type="entry name" value="ATP-grasp"/>
</dbReference>
<feature type="domain" description="ATP-grasp" evidence="6">
    <location>
        <begin position="479"/>
        <end position="515"/>
    </location>
</feature>
<dbReference type="FunFam" id="3.30.1490.20:FF:000020">
    <property type="entry name" value="Protein lysine acetyltransferase"/>
    <property type="match status" value="1"/>
</dbReference>
<keyword evidence="9" id="KW-1185">Reference proteome</keyword>
<gene>
    <name evidence="8" type="ORF">KO353_01165</name>
</gene>
<comment type="similarity">
    <text evidence="4">In the N-terminal section; belongs to the acetate CoA ligase alpha subunit family.</text>
</comment>
<dbReference type="GO" id="GO:0046872">
    <property type="term" value="F:metal ion binding"/>
    <property type="evidence" value="ECO:0007669"/>
    <property type="project" value="InterPro"/>
</dbReference>
<dbReference type="GO" id="GO:0005524">
    <property type="term" value="F:ATP binding"/>
    <property type="evidence" value="ECO:0007669"/>
    <property type="project" value="UniProtKB-UniRule"/>
</dbReference>
<keyword evidence="8" id="KW-0808">Transferase</keyword>
<dbReference type="PANTHER" id="PTHR43334:SF1">
    <property type="entry name" value="3-HYDROXYPROPIONATE--COA LIGASE [ADP-FORMING]"/>
    <property type="match status" value="1"/>
</dbReference>
<dbReference type="PANTHER" id="PTHR43334">
    <property type="entry name" value="ACETATE--COA LIGASE [ADP-FORMING]"/>
    <property type="match status" value="1"/>
</dbReference>
<dbReference type="InterPro" id="IPR051538">
    <property type="entry name" value="Acyl-CoA_Synth/Transferase"/>
</dbReference>
<dbReference type="CDD" id="cd04301">
    <property type="entry name" value="NAT_SF"/>
    <property type="match status" value="1"/>
</dbReference>
<evidence type="ECO:0000259" key="7">
    <source>
        <dbReference type="PROSITE" id="PS51186"/>
    </source>
</evidence>
<evidence type="ECO:0000256" key="2">
    <source>
        <dbReference type="ARBA" id="ARBA00022741"/>
    </source>
</evidence>
<organism evidence="8 9">
    <name type="scientific">Elioraea tepida</name>
    <dbReference type="NCBI Taxonomy" id="2843330"/>
    <lineage>
        <taxon>Bacteria</taxon>
        <taxon>Pseudomonadati</taxon>
        <taxon>Pseudomonadota</taxon>
        <taxon>Alphaproteobacteria</taxon>
        <taxon>Acetobacterales</taxon>
        <taxon>Elioraeaceae</taxon>
        <taxon>Elioraea</taxon>
    </lineage>
</organism>
<dbReference type="Pfam" id="PF13549">
    <property type="entry name" value="ATP-grasp_5"/>
    <property type="match status" value="1"/>
</dbReference>
<evidence type="ECO:0000313" key="9">
    <source>
        <dbReference type="Proteomes" id="UP000694001"/>
    </source>
</evidence>
<proteinExistence type="inferred from homology"/>